<evidence type="ECO:0000256" key="1">
    <source>
        <dbReference type="ARBA" id="ARBA00022737"/>
    </source>
</evidence>
<feature type="region of interest" description="Disordered" evidence="4">
    <location>
        <begin position="259"/>
        <end position="278"/>
    </location>
</feature>
<keyword evidence="2 3" id="KW-0802">TPR repeat</keyword>
<protein>
    <submittedName>
        <fullName evidence="6">Uncharacterized protein</fullName>
    </submittedName>
</protein>
<dbReference type="EMBL" id="CAJOBA010005542">
    <property type="protein sequence ID" value="CAF3747038.1"/>
    <property type="molecule type" value="Genomic_DNA"/>
</dbReference>
<dbReference type="Pfam" id="PF13424">
    <property type="entry name" value="TPR_12"/>
    <property type="match status" value="2"/>
</dbReference>
<accession>A0A814TLR3</accession>
<proteinExistence type="predicted"/>
<dbReference type="AlphaFoldDB" id="A0A814TLR3"/>
<dbReference type="Proteomes" id="UP000681722">
    <property type="component" value="Unassembled WGS sequence"/>
</dbReference>
<evidence type="ECO:0000313" key="9">
    <source>
        <dbReference type="Proteomes" id="UP000663829"/>
    </source>
</evidence>
<dbReference type="Proteomes" id="UP000663829">
    <property type="component" value="Unassembled WGS sequence"/>
</dbReference>
<reference evidence="6" key="1">
    <citation type="submission" date="2021-02" db="EMBL/GenBank/DDBJ databases">
        <authorList>
            <person name="Nowell W R."/>
        </authorList>
    </citation>
    <scope>NUCLEOTIDE SEQUENCE</scope>
</reference>
<evidence type="ECO:0000256" key="3">
    <source>
        <dbReference type="PROSITE-ProRule" id="PRU00339"/>
    </source>
</evidence>
<evidence type="ECO:0000256" key="4">
    <source>
        <dbReference type="SAM" id="MobiDB-lite"/>
    </source>
</evidence>
<evidence type="ECO:0000313" key="8">
    <source>
        <dbReference type="EMBL" id="CAF3927524.1"/>
    </source>
</evidence>
<feature type="repeat" description="TPR" evidence="3">
    <location>
        <begin position="38"/>
        <end position="71"/>
    </location>
</feature>
<evidence type="ECO:0000313" key="7">
    <source>
        <dbReference type="EMBL" id="CAF3747038.1"/>
    </source>
</evidence>
<dbReference type="SMART" id="SM00028">
    <property type="entry name" value="TPR"/>
    <property type="match status" value="4"/>
</dbReference>
<gene>
    <name evidence="6" type="ORF">GPM918_LOCUS21822</name>
    <name evidence="5" type="ORF">OVA965_LOCUS13345</name>
    <name evidence="8" type="ORF">SRO942_LOCUS21822</name>
    <name evidence="7" type="ORF">TMI583_LOCUS13348</name>
</gene>
<evidence type="ECO:0000313" key="6">
    <source>
        <dbReference type="EMBL" id="CAF1163875.1"/>
    </source>
</evidence>
<dbReference type="Gene3D" id="1.25.40.10">
    <property type="entry name" value="Tetratricopeptide repeat domain"/>
    <property type="match status" value="2"/>
</dbReference>
<dbReference type="InterPro" id="IPR019734">
    <property type="entry name" value="TPR_rpt"/>
</dbReference>
<dbReference type="SUPFAM" id="SSF48452">
    <property type="entry name" value="TPR-like"/>
    <property type="match status" value="2"/>
</dbReference>
<evidence type="ECO:0000256" key="2">
    <source>
        <dbReference type="ARBA" id="ARBA00022803"/>
    </source>
</evidence>
<dbReference type="InterPro" id="IPR011990">
    <property type="entry name" value="TPR-like_helical_dom_sf"/>
</dbReference>
<dbReference type="Proteomes" id="UP000677228">
    <property type="component" value="Unassembled WGS sequence"/>
</dbReference>
<comment type="caution">
    <text evidence="6">The sequence shown here is derived from an EMBL/GenBank/DDBJ whole genome shotgun (WGS) entry which is preliminary data.</text>
</comment>
<dbReference type="Proteomes" id="UP000682733">
    <property type="component" value="Unassembled WGS sequence"/>
</dbReference>
<feature type="repeat" description="TPR" evidence="3">
    <location>
        <begin position="80"/>
        <end position="113"/>
    </location>
</feature>
<organism evidence="6 9">
    <name type="scientific">Didymodactylos carnosus</name>
    <dbReference type="NCBI Taxonomy" id="1234261"/>
    <lineage>
        <taxon>Eukaryota</taxon>
        <taxon>Metazoa</taxon>
        <taxon>Spiralia</taxon>
        <taxon>Gnathifera</taxon>
        <taxon>Rotifera</taxon>
        <taxon>Eurotatoria</taxon>
        <taxon>Bdelloidea</taxon>
        <taxon>Philodinida</taxon>
        <taxon>Philodinidae</taxon>
        <taxon>Didymodactylos</taxon>
    </lineage>
</organism>
<keyword evidence="1" id="KW-0677">Repeat</keyword>
<name>A0A814TLR3_9BILA</name>
<feature type="compositionally biased region" description="Basic and acidic residues" evidence="4">
    <location>
        <begin position="263"/>
        <end position="278"/>
    </location>
</feature>
<keyword evidence="9" id="KW-1185">Reference proteome</keyword>
<dbReference type="EMBL" id="CAJOBC010007297">
    <property type="protein sequence ID" value="CAF3927524.1"/>
    <property type="molecule type" value="Genomic_DNA"/>
</dbReference>
<dbReference type="PROSITE" id="PS50005">
    <property type="entry name" value="TPR"/>
    <property type="match status" value="2"/>
</dbReference>
<dbReference type="EMBL" id="CAJNOK010005536">
    <property type="protein sequence ID" value="CAF0976239.1"/>
    <property type="molecule type" value="Genomic_DNA"/>
</dbReference>
<evidence type="ECO:0000313" key="5">
    <source>
        <dbReference type="EMBL" id="CAF0976239.1"/>
    </source>
</evidence>
<dbReference type="PANTHER" id="PTHR45641">
    <property type="entry name" value="TETRATRICOPEPTIDE REPEAT PROTEIN (AFU_ORTHOLOGUE AFUA_6G03870)"/>
    <property type="match status" value="1"/>
</dbReference>
<sequence length="343" mass="40190">MLHSLPEGDPKIEKCNIGLEKVANERENNPPEKRSEVVKMYMKRGKIWSEKQDYDRAIENYSKALDAQLNDDGPNNYETADIFTTLGHVYTTLKNYNLALQYYDEAFEIQAKLFEEYAPEIVVASNRFFESNSIDAREYSDSLVDLSRNYQKLPQSLNNKGKINYYKKEYERAMRSYERALEVQLLFHANGPQIEIAKTYINIAELYEERYHNYAEALLNYEKALDVYEKAAGSVFSQEVAKIHNDIMRVKTEFLNSSSLSPRKTENESRLEEITRPEQSEANVHVDIDEEEDNFLNEFQRQLLLRKALLSKGHDLSQIVAIYIYCRDSEDNEQWSNAYEKVR</sequence>
<dbReference type="EMBL" id="CAJNOQ010007296">
    <property type="protein sequence ID" value="CAF1163875.1"/>
    <property type="molecule type" value="Genomic_DNA"/>
</dbReference>